<evidence type="ECO:0000313" key="3">
    <source>
        <dbReference type="Proteomes" id="UP000550401"/>
    </source>
</evidence>
<dbReference type="AlphaFoldDB" id="A0A839ERG5"/>
<protein>
    <submittedName>
        <fullName evidence="2">Uncharacterized protein</fullName>
    </submittedName>
</protein>
<comment type="caution">
    <text evidence="2">The sequence shown here is derived from an EMBL/GenBank/DDBJ whole genome shotgun (WGS) entry which is preliminary data.</text>
</comment>
<organism evidence="2 3">
    <name type="scientific">Dokdonella fugitiva</name>
    <dbReference type="NCBI Taxonomy" id="328517"/>
    <lineage>
        <taxon>Bacteria</taxon>
        <taxon>Pseudomonadati</taxon>
        <taxon>Pseudomonadota</taxon>
        <taxon>Gammaproteobacteria</taxon>
        <taxon>Lysobacterales</taxon>
        <taxon>Rhodanobacteraceae</taxon>
        <taxon>Dokdonella</taxon>
    </lineage>
</organism>
<reference evidence="2 3" key="1">
    <citation type="submission" date="2020-07" db="EMBL/GenBank/DDBJ databases">
        <title>Genomic Encyclopedia of Type Strains, Phase IV (KMG-V): Genome sequencing to study the core and pangenomes of soil and plant-associated prokaryotes.</title>
        <authorList>
            <person name="Whitman W."/>
        </authorList>
    </citation>
    <scope>NUCLEOTIDE SEQUENCE [LARGE SCALE GENOMIC DNA]</scope>
    <source>
        <strain evidence="2 3">RH2WT43</strain>
    </source>
</reference>
<feature type="signal peptide" evidence="1">
    <location>
        <begin position="1"/>
        <end position="23"/>
    </location>
</feature>
<proteinExistence type="predicted"/>
<evidence type="ECO:0000256" key="1">
    <source>
        <dbReference type="SAM" id="SignalP"/>
    </source>
</evidence>
<dbReference type="Proteomes" id="UP000550401">
    <property type="component" value="Unassembled WGS sequence"/>
</dbReference>
<keyword evidence="3" id="KW-1185">Reference proteome</keyword>
<dbReference type="RefSeq" id="WP_182529435.1">
    <property type="nucleotide sequence ID" value="NZ_JACGXL010000001.1"/>
</dbReference>
<accession>A0A839ERG5</accession>
<sequence length="864" mass="88724">MARPLPRSACALLLVASATSVVAAPIDVVTERYDAARLGANLDETVLTTANVNAATFGKLWAYPVSGSVYAQPLYVRNVAIPGQGVHDVVYVVTMNDRVYAFDANSSSGTPLLSLDITSQVAGSTAIPILDILGYNDNIIGNVGIESTPQIDLATNTMYLVARTREAGANCGPVNPTFCQRLHALDITTLAERPGSPVVLGGSVPGNGNGSSGGMLAFNPKIQDQRASLALANGRVFIAWGAHSDQFAYHGWVMVHDAATLQRTAIWTSTPDGTAFNGGGIWMAGRAPAVDADENVYFMTGNGTYDGVRNFGESFVKFGPTPDTPMLDWFTPSVYDELNQADADLGGSGPILLPGTDLVVGAGKSGVFYVMHASSLGHESAGDANIVQVFSNGGQQIKGGPVYWNRESGVGPWMYVWSDGHSPMKAYRFNAAAGTFDTTPASQSTLFSNNGSAGGVLALSANGSTPGTGVLWSSMAFSGSDPNSGVHPGVLRAVDADDLTHELWNSEQNSTRDRVGNWPKFSPPTVVGGRVYMASFPSDGVGAAAVSTYGLLPTADFTLAASPPNPGVHPGDSVVYAITTSAQQGYTGTLHLDVDGLPPGATASFASNDFAAGGSTTLTVQTGAPMPPGTSDLVITATDGTLVHTGTVGLHASDVVAGAGTISVDFVGTGTPMGARESAGAVAAVNWNTLAGSSGSGVALVDETGNPSGATIDWSAAGVWKPVIGDAPGDFRMMDGYLSATDTPVAVEVSGLPDDDAGYYVHVYADSDNARAMSTASCTVATNGDAPHTIDIVDATGTDFDGNYVQADGSPGNHAVFFVPGNAFTLTVAATAPGSPPRAALNGLQIVHGDRIFGDGFEESAARR</sequence>
<dbReference type="Gene3D" id="2.40.10.480">
    <property type="match status" value="1"/>
</dbReference>
<name>A0A839ERG5_9GAMM</name>
<dbReference type="SUPFAM" id="SSF50998">
    <property type="entry name" value="Quinoprotein alcohol dehydrogenase-like"/>
    <property type="match status" value="1"/>
</dbReference>
<keyword evidence="1" id="KW-0732">Signal</keyword>
<feature type="chain" id="PRO_5032940964" evidence="1">
    <location>
        <begin position="24"/>
        <end position="864"/>
    </location>
</feature>
<gene>
    <name evidence="2" type="ORF">FHW12_000536</name>
</gene>
<evidence type="ECO:0000313" key="2">
    <source>
        <dbReference type="EMBL" id="MBA8886345.1"/>
    </source>
</evidence>
<dbReference type="EMBL" id="JACGXL010000001">
    <property type="protein sequence ID" value="MBA8886345.1"/>
    <property type="molecule type" value="Genomic_DNA"/>
</dbReference>
<dbReference type="InterPro" id="IPR011047">
    <property type="entry name" value="Quinoprotein_ADH-like_sf"/>
</dbReference>